<sequence>MIEEENWQNGPKFLCDGPDSWPKNKVSDVVGEDQRKVVVSMMTQKVKVPSDDEWRLEPSRFSSWERLRRVTAYLLCFVNNCRSETKNRECSKILTNEEIRDAENYLVRVAQEEAFSRDIGDIRKGRFVGQSSVLKTLMPRVDEDGVLRMSGRLSLIETLPYDVRFPVILPRKHALTKLIVRKYHTDANHAVGTNHILTKLNEKYWVIHGREEIRECENNCNQCKLMKSKVGEQVMTRLRRTLCNHSRQGSYEG</sequence>
<dbReference type="AlphaFoldDB" id="A0A9Q0YLW9"/>
<evidence type="ECO:0000313" key="2">
    <source>
        <dbReference type="EMBL" id="KAJ8024862.1"/>
    </source>
</evidence>
<dbReference type="PANTHER" id="PTHR47331:SF1">
    <property type="entry name" value="GAG-LIKE PROTEIN"/>
    <property type="match status" value="1"/>
</dbReference>
<evidence type="ECO:0000259" key="1">
    <source>
        <dbReference type="Pfam" id="PF17921"/>
    </source>
</evidence>
<feature type="domain" description="Integrase zinc-binding" evidence="1">
    <location>
        <begin position="173"/>
        <end position="228"/>
    </location>
</feature>
<dbReference type="InterPro" id="IPR041588">
    <property type="entry name" value="Integrase_H2C2"/>
</dbReference>
<dbReference type="Pfam" id="PF17921">
    <property type="entry name" value="Integrase_H2C2"/>
    <property type="match status" value="1"/>
</dbReference>
<dbReference type="OrthoDB" id="8037353at2759"/>
<gene>
    <name evidence="2" type="ORF">HOLleu_34895</name>
</gene>
<dbReference type="PANTHER" id="PTHR47331">
    <property type="entry name" value="PHD-TYPE DOMAIN-CONTAINING PROTEIN"/>
    <property type="match status" value="1"/>
</dbReference>
<organism evidence="2 3">
    <name type="scientific">Holothuria leucospilota</name>
    <name type="common">Black long sea cucumber</name>
    <name type="synonym">Mertensiothuria leucospilota</name>
    <dbReference type="NCBI Taxonomy" id="206669"/>
    <lineage>
        <taxon>Eukaryota</taxon>
        <taxon>Metazoa</taxon>
        <taxon>Echinodermata</taxon>
        <taxon>Eleutherozoa</taxon>
        <taxon>Echinozoa</taxon>
        <taxon>Holothuroidea</taxon>
        <taxon>Aspidochirotacea</taxon>
        <taxon>Aspidochirotida</taxon>
        <taxon>Holothuriidae</taxon>
        <taxon>Holothuria</taxon>
    </lineage>
</organism>
<name>A0A9Q0YLW9_HOLLE</name>
<reference evidence="2" key="1">
    <citation type="submission" date="2021-10" db="EMBL/GenBank/DDBJ databases">
        <title>Tropical sea cucumber genome reveals ecological adaptation and Cuvierian tubules defense mechanism.</title>
        <authorList>
            <person name="Chen T."/>
        </authorList>
    </citation>
    <scope>NUCLEOTIDE SEQUENCE</scope>
    <source>
        <strain evidence="2">Nanhai2018</strain>
        <tissue evidence="2">Muscle</tissue>
    </source>
</reference>
<accession>A0A9Q0YLW9</accession>
<evidence type="ECO:0000313" key="3">
    <source>
        <dbReference type="Proteomes" id="UP001152320"/>
    </source>
</evidence>
<keyword evidence="3" id="KW-1185">Reference proteome</keyword>
<proteinExistence type="predicted"/>
<protein>
    <recommendedName>
        <fullName evidence="1">Integrase zinc-binding domain-containing protein</fullName>
    </recommendedName>
</protein>
<dbReference type="EMBL" id="JAIZAY010000018">
    <property type="protein sequence ID" value="KAJ8024862.1"/>
    <property type="molecule type" value="Genomic_DNA"/>
</dbReference>
<comment type="caution">
    <text evidence="2">The sequence shown here is derived from an EMBL/GenBank/DDBJ whole genome shotgun (WGS) entry which is preliminary data.</text>
</comment>
<dbReference type="Proteomes" id="UP001152320">
    <property type="component" value="Chromosome 18"/>
</dbReference>